<dbReference type="Proteomes" id="UP000028006">
    <property type="component" value="Unassembled WGS sequence"/>
</dbReference>
<dbReference type="NCBIfam" id="NF047399">
    <property type="entry name" value="BrnA_antitoxin_add"/>
    <property type="match status" value="1"/>
</dbReference>
<evidence type="ECO:0000313" key="2">
    <source>
        <dbReference type="Proteomes" id="UP000028006"/>
    </source>
</evidence>
<proteinExistence type="predicted"/>
<dbReference type="eggNOG" id="ENOG5032YQV">
    <property type="taxonomic scope" value="Bacteria"/>
</dbReference>
<dbReference type="EMBL" id="JOKG01000004">
    <property type="protein sequence ID" value="KEQ12571.1"/>
    <property type="molecule type" value="Genomic_DNA"/>
</dbReference>
<protein>
    <submittedName>
        <fullName evidence="1">CopG family transcriptional regulator</fullName>
    </submittedName>
</protein>
<dbReference type="RefSeq" id="WP_034877928.1">
    <property type="nucleotide sequence ID" value="NZ_JOKG01000004.1"/>
</dbReference>
<keyword evidence="2" id="KW-1185">Reference proteome</keyword>
<reference evidence="1 2" key="1">
    <citation type="submission" date="2014-06" db="EMBL/GenBank/DDBJ databases">
        <title>Whole Genome Sequences of Three Symbiotic Endozoicomonas Bacteria.</title>
        <authorList>
            <person name="Neave M.J."/>
            <person name="Apprill A."/>
            <person name="Voolstra C.R."/>
        </authorList>
    </citation>
    <scope>NUCLEOTIDE SEQUENCE [LARGE SCALE GENOMIC DNA]</scope>
    <source>
        <strain evidence="1 2">LMG 24815</strain>
    </source>
</reference>
<gene>
    <name evidence="1" type="ORF">GZ77_18865</name>
</gene>
<organism evidence="1 2">
    <name type="scientific">Endozoicomonas montiporae</name>
    <dbReference type="NCBI Taxonomy" id="1027273"/>
    <lineage>
        <taxon>Bacteria</taxon>
        <taxon>Pseudomonadati</taxon>
        <taxon>Pseudomonadota</taxon>
        <taxon>Gammaproteobacteria</taxon>
        <taxon>Oceanospirillales</taxon>
        <taxon>Endozoicomonadaceae</taxon>
        <taxon>Endozoicomonas</taxon>
    </lineage>
</organism>
<comment type="caution">
    <text evidence="1">The sequence shown here is derived from an EMBL/GenBank/DDBJ whole genome shotgun (WGS) entry which is preliminary data.</text>
</comment>
<evidence type="ECO:0000313" key="1">
    <source>
        <dbReference type="EMBL" id="KEQ12571.1"/>
    </source>
</evidence>
<dbReference type="AlphaFoldDB" id="A0A081N298"/>
<accession>A0A081N298</accession>
<sequence>MKTEDFDKAFDEGNDIIDDVVQWDKGHRPDLDTKRVNIDFPIWMINALDKEAARLGVARQAIVKTWMAEKLDQTRR</sequence>
<name>A0A081N298_9GAMM</name>